<proteinExistence type="predicted"/>
<accession>A0A382RS51</accession>
<reference evidence="1" key="1">
    <citation type="submission" date="2018-05" db="EMBL/GenBank/DDBJ databases">
        <authorList>
            <person name="Lanie J.A."/>
            <person name="Ng W.-L."/>
            <person name="Kazmierczak K.M."/>
            <person name="Andrzejewski T.M."/>
            <person name="Davidsen T.M."/>
            <person name="Wayne K.J."/>
            <person name="Tettelin H."/>
            <person name="Glass J.I."/>
            <person name="Rusch D."/>
            <person name="Podicherti R."/>
            <person name="Tsui H.-C.T."/>
            <person name="Winkler M.E."/>
        </authorList>
    </citation>
    <scope>NUCLEOTIDE SEQUENCE</scope>
</reference>
<feature type="non-terminal residue" evidence="1">
    <location>
        <position position="36"/>
    </location>
</feature>
<sequence>MVDEKLTGCRKMFGRHRQFLRHSGLIILLVLYQNID</sequence>
<gene>
    <name evidence="1" type="ORF">METZ01_LOCUS353330</name>
</gene>
<protein>
    <submittedName>
        <fullName evidence="1">Uncharacterized protein</fullName>
    </submittedName>
</protein>
<organism evidence="1">
    <name type="scientific">marine metagenome</name>
    <dbReference type="NCBI Taxonomy" id="408172"/>
    <lineage>
        <taxon>unclassified sequences</taxon>
        <taxon>metagenomes</taxon>
        <taxon>ecological metagenomes</taxon>
    </lineage>
</organism>
<evidence type="ECO:0000313" key="1">
    <source>
        <dbReference type="EMBL" id="SVD00476.1"/>
    </source>
</evidence>
<name>A0A382RS51_9ZZZZ</name>
<dbReference type="AlphaFoldDB" id="A0A382RS51"/>
<dbReference type="EMBL" id="UINC01123774">
    <property type="protein sequence ID" value="SVD00476.1"/>
    <property type="molecule type" value="Genomic_DNA"/>
</dbReference>